<name>A0ABP2RRN7_RHILU</name>
<sequence>MHSDNFDKGDILCSVFLPFVNEVRRVAHHSGRIETKRRLAEKAVAYLDLLEPAFRQQGGLAVRQREAVRKFRTSPDIVGKTEADMNELLREATQQIEAMVLLMDVRPPPNTF</sequence>
<accession>A0ABP2RRN7</accession>
<gene>
    <name evidence="1" type="ORF">C241_14988</name>
</gene>
<keyword evidence="2" id="KW-1185">Reference proteome</keyword>
<dbReference type="EMBL" id="AMQQ01000021">
    <property type="protein sequence ID" value="EKJ95074.1"/>
    <property type="molecule type" value="Genomic_DNA"/>
</dbReference>
<dbReference type="Proteomes" id="UP000017668">
    <property type="component" value="Unassembled WGS sequence"/>
</dbReference>
<reference evidence="1 2" key="1">
    <citation type="journal article" date="2013" name="Genome Announc.">
        <title>Genome Sequence of Rhizobium lupini HPC(L) Isolated from Saline Desert Soil, Kutch (Gujarat).</title>
        <authorList>
            <person name="Agarwal L."/>
            <person name="Purohit H.J."/>
        </authorList>
    </citation>
    <scope>NUCLEOTIDE SEQUENCE [LARGE SCALE GENOMIC DNA]</scope>
    <source>
        <strain evidence="2">HPC(L)</strain>
    </source>
</reference>
<proteinExistence type="predicted"/>
<evidence type="ECO:0000313" key="2">
    <source>
        <dbReference type="Proteomes" id="UP000017668"/>
    </source>
</evidence>
<evidence type="ECO:0000313" key="1">
    <source>
        <dbReference type="EMBL" id="EKJ95074.1"/>
    </source>
</evidence>
<protein>
    <submittedName>
        <fullName evidence="1">Uncharacterized protein</fullName>
    </submittedName>
</protein>
<comment type="caution">
    <text evidence="1">The sequence shown here is derived from an EMBL/GenBank/DDBJ whole genome shotgun (WGS) entry which is preliminary data.</text>
</comment>
<organism evidence="1 2">
    <name type="scientific">Bradyrhizobium lupini HPC(L)</name>
    <dbReference type="NCBI Taxonomy" id="1229491"/>
    <lineage>
        <taxon>Bacteria</taxon>
        <taxon>Pseudomonadati</taxon>
        <taxon>Pseudomonadota</taxon>
        <taxon>Alphaproteobacteria</taxon>
        <taxon>Hyphomicrobiales</taxon>
        <taxon>Nitrobacteraceae</taxon>
        <taxon>Bradyrhizobium</taxon>
    </lineage>
</organism>